<reference evidence="2 3" key="1">
    <citation type="journal article" date="2019" name="Int. J. Syst. Evol. Microbiol.">
        <title>The Global Catalogue of Microorganisms (GCM) 10K type strain sequencing project: providing services to taxonomists for standard genome sequencing and annotation.</title>
        <authorList>
            <consortium name="The Broad Institute Genomics Platform"/>
            <consortium name="The Broad Institute Genome Sequencing Center for Infectious Disease"/>
            <person name="Wu L."/>
            <person name="Ma J."/>
        </authorList>
    </citation>
    <scope>NUCLEOTIDE SEQUENCE [LARGE SCALE GENOMIC DNA]</scope>
    <source>
        <strain evidence="2 3">JCM 9095</strain>
    </source>
</reference>
<organism evidence="2 3">
    <name type="scientific">Streptomyces virens</name>
    <dbReference type="NCBI Taxonomy" id="285572"/>
    <lineage>
        <taxon>Bacteria</taxon>
        <taxon>Bacillati</taxon>
        <taxon>Actinomycetota</taxon>
        <taxon>Actinomycetes</taxon>
        <taxon>Kitasatosporales</taxon>
        <taxon>Streptomycetaceae</taxon>
        <taxon>Streptomyces</taxon>
    </lineage>
</organism>
<feature type="region of interest" description="Disordered" evidence="1">
    <location>
        <begin position="1"/>
        <end position="37"/>
    </location>
</feature>
<evidence type="ECO:0000256" key="1">
    <source>
        <dbReference type="SAM" id="MobiDB-lite"/>
    </source>
</evidence>
<dbReference type="EMBL" id="BAAAUH010000105">
    <property type="protein sequence ID" value="GAA2772371.1"/>
    <property type="molecule type" value="Genomic_DNA"/>
</dbReference>
<comment type="caution">
    <text evidence="2">The sequence shown here is derived from an EMBL/GenBank/DDBJ whole genome shotgun (WGS) entry which is preliminary data.</text>
</comment>
<evidence type="ECO:0000313" key="2">
    <source>
        <dbReference type="EMBL" id="GAA2772371.1"/>
    </source>
</evidence>
<sequence>MSDRQTPPGQQPARLTEGGPGEARHGPPLPCVEGGVPLTGRPHGPFETPAGTVDVDECDALQFSGGGQHHHDLVTVVALPLLVRVVERHGNPVLVPFEGPQWISARALHGRKSVFVDQNRVSRLEQRIEGNGLSLFVVVIPHECVVTQENGGEPVEKLRYPIRAEIECRGPGPCRAAVARLGEIPLQPLHVTGLRLPGSAVQAGRVPLLQPAVGRPRPHVGVPSEAAALREERRE</sequence>
<gene>
    <name evidence="2" type="ORF">GCM10010451_66810</name>
</gene>
<keyword evidence="3" id="KW-1185">Reference proteome</keyword>
<accession>A0ABN3UZ21</accession>
<feature type="region of interest" description="Disordered" evidence="1">
    <location>
        <begin position="214"/>
        <end position="235"/>
    </location>
</feature>
<dbReference type="Proteomes" id="UP001501866">
    <property type="component" value="Unassembled WGS sequence"/>
</dbReference>
<protein>
    <submittedName>
        <fullName evidence="2">Uncharacterized protein</fullName>
    </submittedName>
</protein>
<evidence type="ECO:0000313" key="3">
    <source>
        <dbReference type="Proteomes" id="UP001501866"/>
    </source>
</evidence>
<proteinExistence type="predicted"/>
<name>A0ABN3UZ21_9ACTN</name>